<dbReference type="Proteomes" id="UP000289738">
    <property type="component" value="Chromosome B05"/>
</dbReference>
<keyword evidence="1" id="KW-0812">Transmembrane</keyword>
<name>A0A444Z9B8_ARAHY</name>
<proteinExistence type="predicted"/>
<keyword evidence="1" id="KW-1133">Transmembrane helix</keyword>
<evidence type="ECO:0000256" key="1">
    <source>
        <dbReference type="SAM" id="Phobius"/>
    </source>
</evidence>
<evidence type="ECO:0000313" key="3">
    <source>
        <dbReference type="Proteomes" id="UP000289738"/>
    </source>
</evidence>
<gene>
    <name evidence="2" type="ORF">Ahy_B05g079248</name>
</gene>
<dbReference type="AlphaFoldDB" id="A0A444Z9B8"/>
<accession>A0A444Z9B8</accession>
<dbReference type="EMBL" id="SDMP01000015">
    <property type="protein sequence ID" value="RYR10769.1"/>
    <property type="molecule type" value="Genomic_DNA"/>
</dbReference>
<sequence length="123" mass="14321">MDDSTSDCQLNQSEVNFEFESNKVSEPLYDIDEQFCSPHTSKRFSHTSLYKSSPPFIVLNSIKCLRCGSIQKKKCSIRENIFLYKNMICTLKSATNVFVYKYMCGLIYFQCIFVFQYVFYTGG</sequence>
<protein>
    <submittedName>
        <fullName evidence="2">Uncharacterized protein</fullName>
    </submittedName>
</protein>
<keyword evidence="1" id="KW-0472">Membrane</keyword>
<feature type="transmembrane region" description="Helical" evidence="1">
    <location>
        <begin position="102"/>
        <end position="120"/>
    </location>
</feature>
<reference evidence="2 3" key="1">
    <citation type="submission" date="2019-01" db="EMBL/GenBank/DDBJ databases">
        <title>Sequencing of cultivated peanut Arachis hypogaea provides insights into genome evolution and oil improvement.</title>
        <authorList>
            <person name="Chen X."/>
        </authorList>
    </citation>
    <scope>NUCLEOTIDE SEQUENCE [LARGE SCALE GENOMIC DNA]</scope>
    <source>
        <strain evidence="3">cv. Fuhuasheng</strain>
        <tissue evidence="2">Leaves</tissue>
    </source>
</reference>
<keyword evidence="3" id="KW-1185">Reference proteome</keyword>
<evidence type="ECO:0000313" key="2">
    <source>
        <dbReference type="EMBL" id="RYR10769.1"/>
    </source>
</evidence>
<organism evidence="2 3">
    <name type="scientific">Arachis hypogaea</name>
    <name type="common">Peanut</name>
    <dbReference type="NCBI Taxonomy" id="3818"/>
    <lineage>
        <taxon>Eukaryota</taxon>
        <taxon>Viridiplantae</taxon>
        <taxon>Streptophyta</taxon>
        <taxon>Embryophyta</taxon>
        <taxon>Tracheophyta</taxon>
        <taxon>Spermatophyta</taxon>
        <taxon>Magnoliopsida</taxon>
        <taxon>eudicotyledons</taxon>
        <taxon>Gunneridae</taxon>
        <taxon>Pentapetalae</taxon>
        <taxon>rosids</taxon>
        <taxon>fabids</taxon>
        <taxon>Fabales</taxon>
        <taxon>Fabaceae</taxon>
        <taxon>Papilionoideae</taxon>
        <taxon>50 kb inversion clade</taxon>
        <taxon>dalbergioids sensu lato</taxon>
        <taxon>Dalbergieae</taxon>
        <taxon>Pterocarpus clade</taxon>
        <taxon>Arachis</taxon>
    </lineage>
</organism>
<comment type="caution">
    <text evidence="2">The sequence shown here is derived from an EMBL/GenBank/DDBJ whole genome shotgun (WGS) entry which is preliminary data.</text>
</comment>